<sequence length="220" mass="23963">MSRVIQTLIILVVVVAVLQWFVPRWAADLVANELGRIDHGPRPSVAVTAVPFWDLLQGRFQDIRITAKQAQVRSLQIHQIRMNWSNGQVALAALAKGRLGIRRPGHLVMTIVLTGTAMSRFLAKTGSIVRPHVDVSPQGIRLQGEIQLAGTAVPLDMAGSLVKSANSQALIFHPHQIDGVALPVLTNVQLLNVASLHLPLPLTIDRVRLERNQIALTAGN</sequence>
<protein>
    <submittedName>
        <fullName evidence="1">DUF2993 domain-containing protein</fullName>
    </submittedName>
</protein>
<proteinExistence type="predicted"/>
<accession>A0A2T2WFB5</accession>
<gene>
    <name evidence="1" type="ORF">C7B45_12910</name>
</gene>
<dbReference type="Pfam" id="PF11209">
    <property type="entry name" value="LmeA"/>
    <property type="match status" value="1"/>
</dbReference>
<dbReference type="InterPro" id="IPR021373">
    <property type="entry name" value="DUF2993"/>
</dbReference>
<reference evidence="1 2" key="1">
    <citation type="journal article" date="2014" name="BMC Genomics">
        <title>Comparison of environmental and isolate Sulfobacillus genomes reveals diverse carbon, sulfur, nitrogen, and hydrogen metabolisms.</title>
        <authorList>
            <person name="Justice N.B."/>
            <person name="Norman A."/>
            <person name="Brown C.T."/>
            <person name="Singh A."/>
            <person name="Thomas B.C."/>
            <person name="Banfield J.F."/>
        </authorList>
    </citation>
    <scope>NUCLEOTIDE SEQUENCE [LARGE SCALE GENOMIC DNA]</scope>
    <source>
        <strain evidence="1">AMDSBA3</strain>
    </source>
</reference>
<name>A0A2T2WFB5_9FIRM</name>
<organism evidence="1 2">
    <name type="scientific">Sulfobacillus acidophilus</name>
    <dbReference type="NCBI Taxonomy" id="53633"/>
    <lineage>
        <taxon>Bacteria</taxon>
        <taxon>Bacillati</taxon>
        <taxon>Bacillota</taxon>
        <taxon>Clostridia</taxon>
        <taxon>Eubacteriales</taxon>
        <taxon>Clostridiales Family XVII. Incertae Sedis</taxon>
        <taxon>Sulfobacillus</taxon>
    </lineage>
</organism>
<dbReference type="AlphaFoldDB" id="A0A2T2WFB5"/>
<dbReference type="EMBL" id="PXYV01000047">
    <property type="protein sequence ID" value="PSR20926.1"/>
    <property type="molecule type" value="Genomic_DNA"/>
</dbReference>
<dbReference type="Proteomes" id="UP000241848">
    <property type="component" value="Unassembled WGS sequence"/>
</dbReference>
<evidence type="ECO:0000313" key="1">
    <source>
        <dbReference type="EMBL" id="PSR20926.1"/>
    </source>
</evidence>
<evidence type="ECO:0000313" key="2">
    <source>
        <dbReference type="Proteomes" id="UP000241848"/>
    </source>
</evidence>
<comment type="caution">
    <text evidence="1">The sequence shown here is derived from an EMBL/GenBank/DDBJ whole genome shotgun (WGS) entry which is preliminary data.</text>
</comment>